<dbReference type="Proteomes" id="UP000487350">
    <property type="component" value="Unassembled WGS sequence"/>
</dbReference>
<dbReference type="Gene3D" id="3.40.30.10">
    <property type="entry name" value="Glutaredoxin"/>
    <property type="match status" value="1"/>
</dbReference>
<feature type="domain" description="DUF4124" evidence="2">
    <location>
        <begin position="25"/>
        <end position="52"/>
    </location>
</feature>
<accession>A0A844AYG3</accession>
<gene>
    <name evidence="3" type="ORF">GHT07_00865</name>
</gene>
<evidence type="ECO:0000259" key="2">
    <source>
        <dbReference type="Pfam" id="PF13511"/>
    </source>
</evidence>
<feature type="region of interest" description="Disordered" evidence="1">
    <location>
        <begin position="196"/>
        <end position="218"/>
    </location>
</feature>
<dbReference type="InterPro" id="IPR025392">
    <property type="entry name" value="DUF4124"/>
</dbReference>
<evidence type="ECO:0000256" key="1">
    <source>
        <dbReference type="SAM" id="MobiDB-lite"/>
    </source>
</evidence>
<dbReference type="OrthoDB" id="8794394at2"/>
<name>A0A844AYG3_9BURK</name>
<keyword evidence="4" id="KW-1185">Reference proteome</keyword>
<dbReference type="Pfam" id="PF13511">
    <property type="entry name" value="DUF4124"/>
    <property type="match status" value="1"/>
</dbReference>
<comment type="caution">
    <text evidence="3">The sequence shown here is derived from an EMBL/GenBank/DDBJ whole genome shotgun (WGS) entry which is preliminary data.</text>
</comment>
<dbReference type="AlphaFoldDB" id="A0A844AYG3"/>
<dbReference type="CDD" id="cd02976">
    <property type="entry name" value="NrdH"/>
    <property type="match status" value="1"/>
</dbReference>
<proteinExistence type="predicted"/>
<organism evidence="3 4">
    <name type="scientific">Caenimonas koreensis DSM 17982</name>
    <dbReference type="NCBI Taxonomy" id="1121255"/>
    <lineage>
        <taxon>Bacteria</taxon>
        <taxon>Pseudomonadati</taxon>
        <taxon>Pseudomonadota</taxon>
        <taxon>Betaproteobacteria</taxon>
        <taxon>Burkholderiales</taxon>
        <taxon>Comamonadaceae</taxon>
        <taxon>Caenimonas</taxon>
    </lineage>
</organism>
<dbReference type="PROSITE" id="PS51354">
    <property type="entry name" value="GLUTAREDOXIN_2"/>
    <property type="match status" value="1"/>
</dbReference>
<protein>
    <submittedName>
        <fullName evidence="3">DUF4124 domain-containing protein</fullName>
    </submittedName>
</protein>
<evidence type="ECO:0000313" key="3">
    <source>
        <dbReference type="EMBL" id="MRD45813.1"/>
    </source>
</evidence>
<reference evidence="3 4" key="1">
    <citation type="submission" date="2019-11" db="EMBL/GenBank/DDBJ databases">
        <title>Caenimonas koreensis gen. nov., sp. nov., isolated from activated sludge.</title>
        <authorList>
            <person name="Seung H.R."/>
        </authorList>
    </citation>
    <scope>NUCLEOTIDE SEQUENCE [LARGE SCALE GENOMIC DNA]</scope>
    <source>
        <strain evidence="3 4">EMB320</strain>
    </source>
</reference>
<sequence length="218" mass="22140">MSTARQLLATGLMGLLGVTAFIGGDASAQQIYRIIGPDGKVTFSDQPPAAVVPGKSASSTSVRSSAGSDGPALAVELRNAMSRFPVTMYTGANCDPCSRGRTSLSARGIPFSEKTVTTVEDLDALKRLQGGSAALPLLTIGGQQLKGFNESEWNDFLDAAGYPKTSMLPPNYRQAPAGPVVAVQAPATPASAPAAQAAAPGAAPRAPAAAENPAGIRF</sequence>
<evidence type="ECO:0000313" key="4">
    <source>
        <dbReference type="Proteomes" id="UP000487350"/>
    </source>
</evidence>
<dbReference type="EMBL" id="WJBU01000001">
    <property type="protein sequence ID" value="MRD45813.1"/>
    <property type="molecule type" value="Genomic_DNA"/>
</dbReference>
<dbReference type="RefSeq" id="WP_153583160.1">
    <property type="nucleotide sequence ID" value="NZ_WJBU01000001.1"/>
</dbReference>
<dbReference type="SUPFAM" id="SSF52833">
    <property type="entry name" value="Thioredoxin-like"/>
    <property type="match status" value="1"/>
</dbReference>
<dbReference type="InterPro" id="IPR036249">
    <property type="entry name" value="Thioredoxin-like_sf"/>
</dbReference>